<dbReference type="InterPro" id="IPR044492">
    <property type="entry name" value="P_typ_ATPase_HD_dom"/>
</dbReference>
<dbReference type="SUPFAM" id="SSF81653">
    <property type="entry name" value="Calcium ATPase, transduction domain A"/>
    <property type="match status" value="1"/>
</dbReference>
<feature type="transmembrane region" description="Helical" evidence="18">
    <location>
        <begin position="1054"/>
        <end position="1077"/>
    </location>
</feature>
<dbReference type="FunFam" id="2.70.150.10:FF:000002">
    <property type="entry name" value="Copper-transporting ATPase 1, putative"/>
    <property type="match status" value="1"/>
</dbReference>
<dbReference type="InterPro" id="IPR017969">
    <property type="entry name" value="Heavy-metal-associated_CS"/>
</dbReference>
<keyword evidence="11" id="KW-0460">Magnesium</keyword>
<evidence type="ECO:0000256" key="15">
    <source>
        <dbReference type="ARBA" id="ARBA00023065"/>
    </source>
</evidence>
<feature type="transmembrane region" description="Helical" evidence="18">
    <location>
        <begin position="411"/>
        <end position="431"/>
    </location>
</feature>
<keyword evidence="8 18" id="KW-0547">Nucleotide-binding</keyword>
<evidence type="ECO:0000256" key="17">
    <source>
        <dbReference type="ARBA" id="ARBA00080126"/>
    </source>
</evidence>
<feature type="transmembrane region" description="Helical" evidence="18">
    <location>
        <begin position="701"/>
        <end position="723"/>
    </location>
</feature>
<dbReference type="PRINTS" id="PR00119">
    <property type="entry name" value="CATATPASE"/>
</dbReference>
<comment type="caution">
    <text evidence="21">The sequence shown here is derived from an EMBL/GenBank/DDBJ whole genome shotgun (WGS) entry which is preliminary data.</text>
</comment>
<dbReference type="PANTHER" id="PTHR43520">
    <property type="entry name" value="ATP7, ISOFORM B"/>
    <property type="match status" value="1"/>
</dbReference>
<dbReference type="SUPFAM" id="SSF56784">
    <property type="entry name" value="HAD-like"/>
    <property type="match status" value="1"/>
</dbReference>
<feature type="region of interest" description="Disordered" evidence="19">
    <location>
        <begin position="872"/>
        <end position="899"/>
    </location>
</feature>
<accession>A0AAD6CPJ3</accession>
<evidence type="ECO:0000256" key="19">
    <source>
        <dbReference type="SAM" id="MobiDB-lite"/>
    </source>
</evidence>
<dbReference type="InterPro" id="IPR023214">
    <property type="entry name" value="HAD_sf"/>
</dbReference>
<sequence length="1186" mass="125950">MSADLDSAGDAASASRLPTMSTTTVKVDGMTCGACTSAVESAFTDVEGAGEVSVSLIMGRAAVQHDPSILSPSKIAEMIEDRGFDAAILSTEEHMKSVVTDTQETPRTNSSMTTLAIEGMTCGACTSAVESGLTDVAGIDSVNVSLLSERAVVEHNADIITPEQIAEIIEDRGFGARVLETKASAGPDDGSTLADMIEDHRGHMVTTVAIGGMTCGACTSSVQNAFADVDGVVSFNISLLAERAVIVHDRSILTAKAILAIVDDAGFDASIVSSEAQEPLSRKTQQLNLSLHGLRDASSASALEKDLSARPGIKSASITLANAQLSIAFDTSVIGIRSVFDVIEAAGYNALITDLDDTNAQLESLSKTKEIQEWRRAFIVSVSFAVPVFFINMLIPMYMRPIDFGRFQLFPGLYLGDLVCLALTIPVQFGIGKRFYITSFKSLKHRSPTMDVLVMLGTSAAFFYSCFTMAMAILSDYHKRPSTVFDTSTMLITFITLGRWLENRAKGQTSAALSRLMSLAPSMTTIYEDPIAAEKVADGWASQNSQPALAEDSTVNQKLIPTELIQVGDIVILHPGDKVSADGIVIRGESYVDESMITGEALPIHKKKGSHVIAGTVNGTSAVDFKVTRAGKDTQLSQIVKLVQDAQTSRAPIQRMADIVAGYFVPTIICLGLITFFGWMFLSHILPNPPKIFKSEDAGGKVMVCLKLCISVIVFACPCALGLSTPTAVMVGTGVGAENGILVKGGAVLEAATQINHVVFDKTGTLTTGRMSVAHARIEPQWTANEWRRQLWWLLVGLSEMGSEHPIGRAIFSEAKTGSGHPGGDGLPGSIGDFDACVGQGISATVEPSTSIERTRYQVFLGNAEFLRSKNIPVPASADPESSEAEDDSETLGPKPTGAASGITRIHVAIDKQYAGTISLRDSVKDSAVAAVAALHRMGIAVSMVTGDTLSTAISIATAVGIPTSSVHASASPSDKRTIINRLQMSGERVAMVGDGINDSPALATASVGIALASGTDVAMEAADIVLMRPDDLLTVPASLSLSRTVFNRIKMNLVWACLYNVIGLPFAMGIFLPFTGFMLPPMAAGAAMAMSSVSVVVSSLLLKLWRRPSWMDIDRLEKEAISAPQRNHARKASWWSPATILSPNDPRSARRYVVHVIAALWSIMTGKQSAREDEGYVPLQTVEPV</sequence>
<dbReference type="Gene3D" id="2.70.150.10">
    <property type="entry name" value="Calcium-transporting ATPase, cytoplasmic transduction domain A"/>
    <property type="match status" value="1"/>
</dbReference>
<dbReference type="EMBL" id="JAQIZZ010000007">
    <property type="protein sequence ID" value="KAJ5532781.1"/>
    <property type="molecule type" value="Genomic_DNA"/>
</dbReference>
<dbReference type="InterPro" id="IPR018303">
    <property type="entry name" value="ATPase_P-typ_P_site"/>
</dbReference>
<dbReference type="GO" id="GO:0030003">
    <property type="term" value="P:intracellular monoatomic cation homeostasis"/>
    <property type="evidence" value="ECO:0007669"/>
    <property type="project" value="UniProtKB-ARBA"/>
</dbReference>
<dbReference type="SFLD" id="SFLDF00027">
    <property type="entry name" value="p-type_atpase"/>
    <property type="match status" value="1"/>
</dbReference>
<feature type="domain" description="HMA" evidence="20">
    <location>
        <begin position="111"/>
        <end position="177"/>
    </location>
</feature>
<dbReference type="Pfam" id="PF00403">
    <property type="entry name" value="HMA"/>
    <property type="match status" value="4"/>
</dbReference>
<dbReference type="GO" id="GO:0016887">
    <property type="term" value="F:ATP hydrolysis activity"/>
    <property type="evidence" value="ECO:0007669"/>
    <property type="project" value="InterPro"/>
</dbReference>
<keyword evidence="15" id="KW-0406">Ion transport</keyword>
<protein>
    <recommendedName>
        <fullName evidence="3">P-type Cu(+) transporter</fullName>
        <ecNumber evidence="3">7.2.2.8</ecNumber>
    </recommendedName>
    <alternativeName>
        <fullName evidence="17">Cu(2+)-ATPase</fullName>
    </alternativeName>
</protein>
<evidence type="ECO:0000256" key="1">
    <source>
        <dbReference type="ARBA" id="ARBA00004127"/>
    </source>
</evidence>
<feature type="transmembrane region" description="Helical" evidence="18">
    <location>
        <begin position="481"/>
        <end position="501"/>
    </location>
</feature>
<dbReference type="GO" id="GO:0055070">
    <property type="term" value="P:copper ion homeostasis"/>
    <property type="evidence" value="ECO:0007669"/>
    <property type="project" value="TreeGrafter"/>
</dbReference>
<feature type="transmembrane region" description="Helical" evidence="18">
    <location>
        <begin position="1083"/>
        <end position="1106"/>
    </location>
</feature>
<evidence type="ECO:0000256" key="11">
    <source>
        <dbReference type="ARBA" id="ARBA00022842"/>
    </source>
</evidence>
<evidence type="ECO:0000313" key="22">
    <source>
        <dbReference type="Proteomes" id="UP001220324"/>
    </source>
</evidence>
<dbReference type="Gene3D" id="3.40.50.1000">
    <property type="entry name" value="HAD superfamily/HAD-like"/>
    <property type="match status" value="1"/>
</dbReference>
<dbReference type="GO" id="GO:0016020">
    <property type="term" value="C:membrane"/>
    <property type="evidence" value="ECO:0007669"/>
    <property type="project" value="UniProtKB-SubCell"/>
</dbReference>
<feature type="transmembrane region" description="Helical" evidence="18">
    <location>
        <begin position="660"/>
        <end position="681"/>
    </location>
</feature>
<dbReference type="Pfam" id="PF00122">
    <property type="entry name" value="E1-E2_ATPase"/>
    <property type="match status" value="1"/>
</dbReference>
<keyword evidence="13 18" id="KW-1133">Transmembrane helix</keyword>
<dbReference type="InterPro" id="IPR008250">
    <property type="entry name" value="ATPase_P-typ_transduc_dom_A_sf"/>
</dbReference>
<gene>
    <name evidence="21" type="ORF">N7494_009333</name>
</gene>
<dbReference type="PROSITE" id="PS50846">
    <property type="entry name" value="HMA_2"/>
    <property type="match status" value="4"/>
</dbReference>
<dbReference type="Gene3D" id="3.40.1110.10">
    <property type="entry name" value="Calcium-transporting ATPase, cytoplasmic domain N"/>
    <property type="match status" value="1"/>
</dbReference>
<keyword evidence="14" id="KW-0186">Copper</keyword>
<dbReference type="PANTHER" id="PTHR43520:SF8">
    <property type="entry name" value="P-TYPE CU(+) TRANSPORTER"/>
    <property type="match status" value="1"/>
</dbReference>
<evidence type="ECO:0000256" key="16">
    <source>
        <dbReference type="ARBA" id="ARBA00023136"/>
    </source>
</evidence>
<evidence type="ECO:0000256" key="7">
    <source>
        <dbReference type="ARBA" id="ARBA00022737"/>
    </source>
</evidence>
<dbReference type="GO" id="GO:0005524">
    <property type="term" value="F:ATP binding"/>
    <property type="evidence" value="ECO:0007669"/>
    <property type="project" value="UniProtKB-UniRule"/>
</dbReference>
<keyword evidence="7" id="KW-0677">Repeat</keyword>
<proteinExistence type="inferred from homology"/>
<feature type="domain" description="HMA" evidence="20">
    <location>
        <begin position="21"/>
        <end position="87"/>
    </location>
</feature>
<evidence type="ECO:0000256" key="13">
    <source>
        <dbReference type="ARBA" id="ARBA00022989"/>
    </source>
</evidence>
<name>A0AAD6CPJ3_9EURO</name>
<feature type="transmembrane region" description="Helical" evidence="18">
    <location>
        <begin position="377"/>
        <end position="399"/>
    </location>
</feature>
<dbReference type="NCBIfam" id="TIGR01494">
    <property type="entry name" value="ATPase_P-type"/>
    <property type="match status" value="2"/>
</dbReference>
<evidence type="ECO:0000256" key="12">
    <source>
        <dbReference type="ARBA" id="ARBA00022967"/>
    </source>
</evidence>
<dbReference type="Proteomes" id="UP001220324">
    <property type="component" value="Unassembled WGS sequence"/>
</dbReference>
<evidence type="ECO:0000256" key="4">
    <source>
        <dbReference type="ARBA" id="ARBA00022448"/>
    </source>
</evidence>
<evidence type="ECO:0000256" key="5">
    <source>
        <dbReference type="ARBA" id="ARBA00022692"/>
    </source>
</evidence>
<comment type="subcellular location">
    <subcellularLocation>
        <location evidence="1">Endomembrane system</location>
        <topology evidence="1">Multi-pass membrane protein</topology>
    </subcellularLocation>
    <subcellularLocation>
        <location evidence="18">Membrane</location>
    </subcellularLocation>
</comment>
<dbReference type="InterPro" id="IPR059000">
    <property type="entry name" value="ATPase_P-type_domA"/>
</dbReference>
<evidence type="ECO:0000256" key="3">
    <source>
        <dbReference type="ARBA" id="ARBA00012517"/>
    </source>
</evidence>
<dbReference type="GO" id="GO:0140581">
    <property type="term" value="F:P-type monovalent copper transporter activity"/>
    <property type="evidence" value="ECO:0007669"/>
    <property type="project" value="UniProtKB-EC"/>
</dbReference>
<keyword evidence="5 18" id="KW-0812">Transmembrane</keyword>
<dbReference type="Gene3D" id="3.30.70.100">
    <property type="match status" value="4"/>
</dbReference>
<keyword evidence="12" id="KW-1278">Translocase</keyword>
<feature type="domain" description="HMA" evidence="20">
    <location>
        <begin position="204"/>
        <end position="270"/>
    </location>
</feature>
<dbReference type="Pfam" id="PF00702">
    <property type="entry name" value="Hydrolase"/>
    <property type="match status" value="1"/>
</dbReference>
<keyword evidence="16 18" id="KW-0472">Membrane</keyword>
<dbReference type="InterPro" id="IPR006122">
    <property type="entry name" value="HMA_Cu_ion-bd"/>
</dbReference>
<dbReference type="SUPFAM" id="SSF81665">
    <property type="entry name" value="Calcium ATPase, transmembrane domain M"/>
    <property type="match status" value="1"/>
</dbReference>
<dbReference type="EC" id="7.2.2.8" evidence="3"/>
<dbReference type="NCBIfam" id="TIGR01525">
    <property type="entry name" value="ATPase-IB_hvy"/>
    <property type="match status" value="1"/>
</dbReference>
<keyword evidence="4" id="KW-0813">Transport</keyword>
<feature type="domain" description="HMA" evidence="20">
    <location>
        <begin position="285"/>
        <end position="351"/>
    </location>
</feature>
<dbReference type="InterPro" id="IPR001757">
    <property type="entry name" value="P_typ_ATPase"/>
</dbReference>
<evidence type="ECO:0000256" key="2">
    <source>
        <dbReference type="ARBA" id="ARBA00006024"/>
    </source>
</evidence>
<evidence type="ECO:0000259" key="20">
    <source>
        <dbReference type="PROSITE" id="PS50846"/>
    </source>
</evidence>
<dbReference type="InterPro" id="IPR023298">
    <property type="entry name" value="ATPase_P-typ_TM_dom_sf"/>
</dbReference>
<dbReference type="GO" id="GO:0043682">
    <property type="term" value="F:P-type divalent copper transporter activity"/>
    <property type="evidence" value="ECO:0007669"/>
    <property type="project" value="TreeGrafter"/>
</dbReference>
<dbReference type="GO" id="GO:0005507">
    <property type="term" value="F:copper ion binding"/>
    <property type="evidence" value="ECO:0007669"/>
    <property type="project" value="InterPro"/>
</dbReference>
<evidence type="ECO:0000256" key="9">
    <source>
        <dbReference type="ARBA" id="ARBA00022796"/>
    </source>
</evidence>
<dbReference type="InterPro" id="IPR027256">
    <property type="entry name" value="P-typ_ATPase_IB"/>
</dbReference>
<evidence type="ECO:0000256" key="10">
    <source>
        <dbReference type="ARBA" id="ARBA00022840"/>
    </source>
</evidence>
<dbReference type="PROSITE" id="PS01229">
    <property type="entry name" value="COF_2"/>
    <property type="match status" value="1"/>
</dbReference>
<dbReference type="CDD" id="cd00371">
    <property type="entry name" value="HMA"/>
    <property type="match status" value="3"/>
</dbReference>
<evidence type="ECO:0000256" key="6">
    <source>
        <dbReference type="ARBA" id="ARBA00022723"/>
    </source>
</evidence>
<dbReference type="PRINTS" id="PR00942">
    <property type="entry name" value="CUATPASEI"/>
</dbReference>
<dbReference type="SUPFAM" id="SSF55008">
    <property type="entry name" value="HMA, heavy metal-associated domain"/>
    <property type="match status" value="4"/>
</dbReference>
<evidence type="ECO:0000256" key="14">
    <source>
        <dbReference type="ARBA" id="ARBA00023008"/>
    </source>
</evidence>
<dbReference type="FunFam" id="3.30.70.100:FF:000001">
    <property type="entry name" value="ATPase copper transporting beta"/>
    <property type="match status" value="3"/>
</dbReference>
<keyword evidence="22" id="KW-1185">Reference proteome</keyword>
<dbReference type="InterPro" id="IPR006121">
    <property type="entry name" value="HMA_dom"/>
</dbReference>
<feature type="compositionally biased region" description="Acidic residues" evidence="19">
    <location>
        <begin position="881"/>
        <end position="890"/>
    </location>
</feature>
<dbReference type="PROSITE" id="PS01047">
    <property type="entry name" value="HMA_1"/>
    <property type="match status" value="1"/>
</dbReference>
<dbReference type="NCBIfam" id="TIGR00003">
    <property type="entry name" value="copper ion binding protein"/>
    <property type="match status" value="2"/>
</dbReference>
<dbReference type="InterPro" id="IPR036163">
    <property type="entry name" value="HMA_dom_sf"/>
</dbReference>
<keyword evidence="10 18" id="KW-0067">ATP-binding</keyword>
<evidence type="ECO:0000256" key="18">
    <source>
        <dbReference type="RuleBase" id="RU362081"/>
    </source>
</evidence>
<dbReference type="SFLD" id="SFLDS00003">
    <property type="entry name" value="Haloacid_Dehalogenase"/>
    <property type="match status" value="1"/>
</dbReference>
<comment type="similarity">
    <text evidence="2 18">Belongs to the cation transport ATPase (P-type) (TC 3.A.3) family. Type IB subfamily.</text>
</comment>
<dbReference type="CDD" id="cd02094">
    <property type="entry name" value="P-type_ATPase_Cu-like"/>
    <property type="match status" value="1"/>
</dbReference>
<dbReference type="SFLD" id="SFLDG00002">
    <property type="entry name" value="C1.7:_P-type_atpase_like"/>
    <property type="match status" value="1"/>
</dbReference>
<reference evidence="21 22" key="1">
    <citation type="journal article" date="2023" name="IMA Fungus">
        <title>Comparative genomic study of the Penicillium genus elucidates a diverse pangenome and 15 lateral gene transfer events.</title>
        <authorList>
            <person name="Petersen C."/>
            <person name="Sorensen T."/>
            <person name="Nielsen M.R."/>
            <person name="Sondergaard T.E."/>
            <person name="Sorensen J.L."/>
            <person name="Fitzpatrick D.A."/>
            <person name="Frisvad J.C."/>
            <person name="Nielsen K.L."/>
        </authorList>
    </citation>
    <scope>NUCLEOTIDE SEQUENCE [LARGE SCALE GENOMIC DNA]</scope>
    <source>
        <strain evidence="21 22">IBT 35679</strain>
    </source>
</reference>
<dbReference type="GO" id="GO:0012505">
    <property type="term" value="C:endomembrane system"/>
    <property type="evidence" value="ECO:0007669"/>
    <property type="project" value="UniProtKB-SubCell"/>
</dbReference>
<evidence type="ECO:0000313" key="21">
    <source>
        <dbReference type="EMBL" id="KAJ5532781.1"/>
    </source>
</evidence>
<evidence type="ECO:0000256" key="8">
    <source>
        <dbReference type="ARBA" id="ARBA00022741"/>
    </source>
</evidence>
<feature type="transmembrane region" description="Helical" evidence="18">
    <location>
        <begin position="452"/>
        <end position="475"/>
    </location>
</feature>
<dbReference type="PROSITE" id="PS00154">
    <property type="entry name" value="ATPASE_E1_E2"/>
    <property type="match status" value="1"/>
</dbReference>
<dbReference type="InterPro" id="IPR036412">
    <property type="entry name" value="HAD-like_sf"/>
</dbReference>
<keyword evidence="6 18" id="KW-0479">Metal-binding</keyword>
<dbReference type="AlphaFoldDB" id="A0AAD6CPJ3"/>
<keyword evidence="9" id="KW-0187">Copper transport</keyword>
<organism evidence="21 22">
    <name type="scientific">Penicillium frequentans</name>
    <dbReference type="NCBI Taxonomy" id="3151616"/>
    <lineage>
        <taxon>Eukaryota</taxon>
        <taxon>Fungi</taxon>
        <taxon>Dikarya</taxon>
        <taxon>Ascomycota</taxon>
        <taxon>Pezizomycotina</taxon>
        <taxon>Eurotiomycetes</taxon>
        <taxon>Eurotiomycetidae</taxon>
        <taxon>Eurotiales</taxon>
        <taxon>Aspergillaceae</taxon>
        <taxon>Penicillium</taxon>
    </lineage>
</organism>
<dbReference type="InterPro" id="IPR023299">
    <property type="entry name" value="ATPase_P-typ_cyto_dom_N"/>
</dbReference>